<dbReference type="EMBL" id="DS572699">
    <property type="protein sequence ID" value="EGY21809.1"/>
    <property type="molecule type" value="Genomic_DNA"/>
</dbReference>
<proteinExistence type="predicted"/>
<evidence type="ECO:0000256" key="1">
    <source>
        <dbReference type="SAM" id="Phobius"/>
    </source>
</evidence>
<keyword evidence="1" id="KW-0812">Transmembrane</keyword>
<organism evidence="2 3">
    <name type="scientific">Verticillium dahliae (strain VdLs.17 / ATCC MYA-4575 / FGSC 10137)</name>
    <name type="common">Verticillium wilt</name>
    <dbReference type="NCBI Taxonomy" id="498257"/>
    <lineage>
        <taxon>Eukaryota</taxon>
        <taxon>Fungi</taxon>
        <taxon>Dikarya</taxon>
        <taxon>Ascomycota</taxon>
        <taxon>Pezizomycotina</taxon>
        <taxon>Sordariomycetes</taxon>
        <taxon>Hypocreomycetidae</taxon>
        <taxon>Glomerellales</taxon>
        <taxon>Plectosphaerellaceae</taxon>
        <taxon>Verticillium</taxon>
    </lineage>
</organism>
<dbReference type="KEGG" id="vda:VDAG_03249"/>
<feature type="transmembrane region" description="Helical" evidence="1">
    <location>
        <begin position="350"/>
        <end position="372"/>
    </location>
</feature>
<evidence type="ECO:0000313" key="3">
    <source>
        <dbReference type="Proteomes" id="UP000001611"/>
    </source>
</evidence>
<dbReference type="RefSeq" id="XP_009655409.1">
    <property type="nucleotide sequence ID" value="XM_009657114.1"/>
</dbReference>
<sequence>MIAGTYLEHIIWNYDPSRPAACELWESYGDKETFSVALRDGTADAIVMLILYMSAMRDIRREDENYTSTPPWLLTIMCSIYREPNPKRFTSLDKKHKVIKKTTPAHSETMVVWTILADVLTDIYDSLILDFCTSLTWTGIGLESLRRSLFEPEVDISPLLEFSFGQVMPLLLLLVFALTALEVGSITKPIHKEAQMPGALAARGFGEEETSQTIVVPRAKGSSAVLGSEKSEVEIPAIQMGDTTAGSTPQGSSMIVRFRPHQQISPQTPQDRRGSLPLAARKMGLGPMQRFETASSSSSSAGRTVAPISKVATPHQLETRVNTLTTEEGNPASTPRYQSVVEAAREKRKVAFCIALLVSVIHFVGVLLFTYFCFPYSAFAFAGFLLLSYVWKTVRHVIFIRRFRVAYLKLEAREGH</sequence>
<name>G2WZ07_VERDV</name>
<evidence type="ECO:0000313" key="2">
    <source>
        <dbReference type="EMBL" id="EGY21809.1"/>
    </source>
</evidence>
<protein>
    <submittedName>
        <fullName evidence="2">Uncharacterized protein</fullName>
    </submittedName>
</protein>
<keyword evidence="1" id="KW-1133">Transmembrane helix</keyword>
<feature type="transmembrane region" description="Helical" evidence="1">
    <location>
        <begin position="167"/>
        <end position="186"/>
    </location>
</feature>
<dbReference type="GeneID" id="20704712"/>
<keyword evidence="1" id="KW-0472">Membrane</keyword>
<accession>G2WZ07</accession>
<reference evidence="2 3" key="1">
    <citation type="submission" date="2008-03" db="EMBL/GenBank/DDBJ databases">
        <title>The Genome Sequence of Verticillium dahliae VdLs.17.</title>
        <authorList>
            <consortium name="The Broad Institute Genome Sequencing Platform"/>
            <person name="Ma L.-J.J."/>
            <person name="Klosterman S.J."/>
            <person name="Subbarao K."/>
            <person name="Dobinson K."/>
            <person name="Veronese P."/>
            <person name="Kang S."/>
            <person name="Gold S.E."/>
            <person name="Young S."/>
            <person name="Jaffe D."/>
            <person name="Gnerre S."/>
            <person name="Berlin A."/>
            <person name="Heiman D."/>
            <person name="Hepburn T."/>
            <person name="Sykes S."/>
            <person name="Alvarado L."/>
            <person name="Kodira C.D."/>
            <person name="Lander E."/>
            <person name="Galagan J."/>
            <person name="Nusbaum C."/>
            <person name="Birren B."/>
        </authorList>
    </citation>
    <scope>NUCLEOTIDE SEQUENCE [LARGE SCALE GENOMIC DNA]</scope>
    <source>
        <strain evidence="3">VdLs.17 / ATCC MYA-4575 / FGSC 10137</strain>
    </source>
</reference>
<feature type="transmembrane region" description="Helical" evidence="1">
    <location>
        <begin position="378"/>
        <end position="394"/>
    </location>
</feature>
<keyword evidence="3" id="KW-1185">Reference proteome</keyword>
<dbReference type="InParanoid" id="G2WZ07"/>
<gene>
    <name evidence="2" type="ORF">VDAG_03249</name>
</gene>
<dbReference type="Proteomes" id="UP000001611">
    <property type="component" value="Chromosome 6"/>
</dbReference>
<dbReference type="eggNOG" id="ENOG502RJJ8">
    <property type="taxonomic scope" value="Eukaryota"/>
</dbReference>
<dbReference type="HOGENOM" id="CLU_649240_0_0_1"/>
<dbReference type="AlphaFoldDB" id="G2WZ07"/>